<feature type="region of interest" description="Disordered" evidence="1">
    <location>
        <begin position="44"/>
        <end position="129"/>
    </location>
</feature>
<evidence type="ECO:0000313" key="3">
    <source>
        <dbReference type="Proteomes" id="UP000256690"/>
    </source>
</evidence>
<protein>
    <submittedName>
        <fullName evidence="2">Uncharacterized protein</fullName>
    </submittedName>
</protein>
<dbReference type="Proteomes" id="UP000256690">
    <property type="component" value="Unassembled WGS sequence"/>
</dbReference>
<feature type="region of interest" description="Disordered" evidence="1">
    <location>
        <begin position="1"/>
        <end position="22"/>
    </location>
</feature>
<dbReference type="RefSeq" id="XP_026609056.1">
    <property type="nucleotide sequence ID" value="XM_026743211.1"/>
</dbReference>
<accession>A0A3D8T5P6</accession>
<dbReference type="GeneID" id="38111565"/>
<reference evidence="2 3" key="1">
    <citation type="journal article" date="2018" name="IMA Fungus">
        <title>IMA Genome-F 9: Draft genome sequence of Annulohypoxylon stygium, Aspergillus mulundensis, Berkeleyomyces basicola (syn. Thielaviopsis basicola), Ceratocystis smalleyi, two Cercospora beticola strains, Coleophoma cylindrospora, Fusarium fracticaudum, Phialophora cf. hyalina, and Morchella septimelata.</title>
        <authorList>
            <person name="Wingfield B.D."/>
            <person name="Bills G.F."/>
            <person name="Dong Y."/>
            <person name="Huang W."/>
            <person name="Nel W.J."/>
            <person name="Swalarsk-Parry B.S."/>
            <person name="Vaghefi N."/>
            <person name="Wilken P.M."/>
            <person name="An Z."/>
            <person name="de Beer Z.W."/>
            <person name="De Vos L."/>
            <person name="Chen L."/>
            <person name="Duong T.A."/>
            <person name="Gao Y."/>
            <person name="Hammerbacher A."/>
            <person name="Kikkert J.R."/>
            <person name="Li Y."/>
            <person name="Li H."/>
            <person name="Li K."/>
            <person name="Li Q."/>
            <person name="Liu X."/>
            <person name="Ma X."/>
            <person name="Naidoo K."/>
            <person name="Pethybridge S.J."/>
            <person name="Sun J."/>
            <person name="Steenkamp E.T."/>
            <person name="van der Nest M.A."/>
            <person name="van Wyk S."/>
            <person name="Wingfield M.J."/>
            <person name="Xiong C."/>
            <person name="Yue Q."/>
            <person name="Zhang X."/>
        </authorList>
    </citation>
    <scope>NUCLEOTIDE SEQUENCE [LARGE SCALE GENOMIC DNA]</scope>
    <source>
        <strain evidence="2 3">DSM 5745</strain>
    </source>
</reference>
<proteinExistence type="predicted"/>
<gene>
    <name evidence="2" type="ORF">DSM5745_01195</name>
</gene>
<dbReference type="EMBL" id="PVWQ01000001">
    <property type="protein sequence ID" value="RDW93873.1"/>
    <property type="molecule type" value="Genomic_DNA"/>
</dbReference>
<sequence>MSLHNRSLNLSKGQHPQLQRSSAVKYENLQARRQALEEANIKKLLIPSQEPEREAEPEPTPPSPTCGLRRSSAVKYSINPLTRRHTQPQLSSQDVRDFSSSPTDSSDSWDAPSMLTRASTLSPSAGDHLTDRTLRDMELPHTLHEMVDNGVSCTEMGRYIVNTVPQRDSFYAELVNLLVGANKPYYEICVRMFQAMNLTTEEGHRLDTEAPVGDLDMRPDLGRPIQGCVVDGPGYLPADHRLYPVLGEVALYPFEYGDLNEPVEHVANVAVVTGKARLVEIERLHAPKSVHGSLRHVDDESCPG</sequence>
<name>A0A3D8T5P6_9EURO</name>
<evidence type="ECO:0000256" key="1">
    <source>
        <dbReference type="SAM" id="MobiDB-lite"/>
    </source>
</evidence>
<evidence type="ECO:0000313" key="2">
    <source>
        <dbReference type="EMBL" id="RDW93873.1"/>
    </source>
</evidence>
<organism evidence="2 3">
    <name type="scientific">Aspergillus mulundensis</name>
    <dbReference type="NCBI Taxonomy" id="1810919"/>
    <lineage>
        <taxon>Eukaryota</taxon>
        <taxon>Fungi</taxon>
        <taxon>Dikarya</taxon>
        <taxon>Ascomycota</taxon>
        <taxon>Pezizomycotina</taxon>
        <taxon>Eurotiomycetes</taxon>
        <taxon>Eurotiomycetidae</taxon>
        <taxon>Eurotiales</taxon>
        <taxon>Aspergillaceae</taxon>
        <taxon>Aspergillus</taxon>
        <taxon>Aspergillus subgen. Nidulantes</taxon>
    </lineage>
</organism>
<comment type="caution">
    <text evidence="2">The sequence shown here is derived from an EMBL/GenBank/DDBJ whole genome shotgun (WGS) entry which is preliminary data.</text>
</comment>
<feature type="compositionally biased region" description="Low complexity" evidence="1">
    <location>
        <begin position="98"/>
        <end position="113"/>
    </location>
</feature>
<keyword evidence="3" id="KW-1185">Reference proteome</keyword>
<dbReference type="AlphaFoldDB" id="A0A3D8T5P6"/>